<comment type="caution">
    <text evidence="7">The sequence shown here is derived from an EMBL/GenBank/DDBJ whole genome shotgun (WGS) entry which is preliminary data.</text>
</comment>
<keyword evidence="8" id="KW-1185">Reference proteome</keyword>
<keyword evidence="3" id="KW-0808">Transferase</keyword>
<dbReference type="AlphaFoldDB" id="A0A370DD62"/>
<comment type="pathway">
    <text evidence="1">Lipid metabolism.</text>
</comment>
<evidence type="ECO:0000256" key="4">
    <source>
        <dbReference type="ARBA" id="ARBA00023098"/>
    </source>
</evidence>
<dbReference type="Proteomes" id="UP000254266">
    <property type="component" value="Unassembled WGS sequence"/>
</dbReference>
<evidence type="ECO:0000256" key="5">
    <source>
        <dbReference type="ARBA" id="ARBA00023315"/>
    </source>
</evidence>
<feature type="domain" description="Phospholipid/glycerol acyltransferase" evidence="6">
    <location>
        <begin position="60"/>
        <end position="172"/>
    </location>
</feature>
<dbReference type="Pfam" id="PF01553">
    <property type="entry name" value="Acyltransferase"/>
    <property type="match status" value="1"/>
</dbReference>
<proteinExistence type="predicted"/>
<keyword evidence="2" id="KW-0444">Lipid biosynthesis</keyword>
<dbReference type="GO" id="GO:0006654">
    <property type="term" value="P:phosphatidic acid biosynthetic process"/>
    <property type="evidence" value="ECO:0007669"/>
    <property type="project" value="TreeGrafter"/>
</dbReference>
<name>A0A370DD62_9GAMM</name>
<gene>
    <name evidence="7" type="ORF">DIZ80_11290</name>
</gene>
<evidence type="ECO:0000256" key="1">
    <source>
        <dbReference type="ARBA" id="ARBA00005189"/>
    </source>
</evidence>
<dbReference type="CDD" id="cd07989">
    <property type="entry name" value="LPLAT_AGPAT-like"/>
    <property type="match status" value="1"/>
</dbReference>
<keyword evidence="4" id="KW-0443">Lipid metabolism</keyword>
<evidence type="ECO:0000256" key="3">
    <source>
        <dbReference type="ARBA" id="ARBA00022679"/>
    </source>
</evidence>
<keyword evidence="5" id="KW-0012">Acyltransferase</keyword>
<evidence type="ECO:0000259" key="6">
    <source>
        <dbReference type="SMART" id="SM00563"/>
    </source>
</evidence>
<dbReference type="GO" id="GO:0003841">
    <property type="term" value="F:1-acylglycerol-3-phosphate O-acyltransferase activity"/>
    <property type="evidence" value="ECO:0007669"/>
    <property type="project" value="TreeGrafter"/>
</dbReference>
<evidence type="ECO:0000313" key="8">
    <source>
        <dbReference type="Proteomes" id="UP000254266"/>
    </source>
</evidence>
<evidence type="ECO:0000256" key="2">
    <source>
        <dbReference type="ARBA" id="ARBA00022516"/>
    </source>
</evidence>
<organism evidence="7 8">
    <name type="scientific">endosymbiont of Galathealinum brachiosum</name>
    <dbReference type="NCBI Taxonomy" id="2200906"/>
    <lineage>
        <taxon>Bacteria</taxon>
        <taxon>Pseudomonadati</taxon>
        <taxon>Pseudomonadota</taxon>
        <taxon>Gammaproteobacteria</taxon>
        <taxon>sulfur-oxidizing symbionts</taxon>
    </lineage>
</organism>
<dbReference type="PANTHER" id="PTHR10434">
    <property type="entry name" value="1-ACYL-SN-GLYCEROL-3-PHOSPHATE ACYLTRANSFERASE"/>
    <property type="match status" value="1"/>
</dbReference>
<evidence type="ECO:0000313" key="7">
    <source>
        <dbReference type="EMBL" id="RDH82848.1"/>
    </source>
</evidence>
<dbReference type="PANTHER" id="PTHR10434:SF64">
    <property type="entry name" value="1-ACYL-SN-GLYCEROL-3-PHOSPHATE ACYLTRANSFERASE-RELATED"/>
    <property type="match status" value="1"/>
</dbReference>
<protein>
    <recommendedName>
        <fullName evidence="6">Phospholipid/glycerol acyltransferase domain-containing protein</fullName>
    </recommendedName>
</protein>
<sequence length="236" mass="27943">MWADFITLTVLLYGLSWLPEKLLGRWYFRLFRVWCKSFVRALDVDLKLHQKNLNDIPRNYILIANHPSAFEDIGIPALFEVHSLAKIEVKKWWVVGRISSAAGNLYVKRESRESRNQAAETMRKEVESGRNIALYPEGGCKGKRIFESFRYGAFDVSMKTGVPILPVFLHYEAQDDFEWRDPHTLLDKLYHFLNTENSTANYYVFDAIDPAQFKSKEEFTEYTWQLYKNWQEKYME</sequence>
<dbReference type="SUPFAM" id="SSF69593">
    <property type="entry name" value="Glycerol-3-phosphate (1)-acyltransferase"/>
    <property type="match status" value="1"/>
</dbReference>
<reference evidence="7 8" key="1">
    <citation type="journal article" date="2018" name="ISME J.">
        <title>Endosymbiont genomes yield clues of tubeworm success.</title>
        <authorList>
            <person name="Li Y."/>
            <person name="Liles M.R."/>
            <person name="Halanych K.M."/>
        </authorList>
    </citation>
    <scope>NUCLEOTIDE SEQUENCE [LARGE SCALE GENOMIC DNA]</scope>
    <source>
        <strain evidence="7">A1464</strain>
    </source>
</reference>
<accession>A0A370DD62</accession>
<dbReference type="EMBL" id="QFXC01000011">
    <property type="protein sequence ID" value="RDH82848.1"/>
    <property type="molecule type" value="Genomic_DNA"/>
</dbReference>
<dbReference type="SMART" id="SM00563">
    <property type="entry name" value="PlsC"/>
    <property type="match status" value="1"/>
</dbReference>
<dbReference type="InterPro" id="IPR002123">
    <property type="entry name" value="Plipid/glycerol_acylTrfase"/>
</dbReference>